<dbReference type="RefSeq" id="WP_407877748.1">
    <property type="nucleotide sequence ID" value="NZ_BTHG01000006.1"/>
</dbReference>
<organism evidence="5 6">
    <name type="scientific">Francisella sciaenopsi</name>
    <dbReference type="NCBI Taxonomy" id="3055034"/>
    <lineage>
        <taxon>Bacteria</taxon>
        <taxon>Pseudomonadati</taxon>
        <taxon>Pseudomonadota</taxon>
        <taxon>Gammaproteobacteria</taxon>
        <taxon>Thiotrichales</taxon>
        <taxon>Francisellaceae</taxon>
        <taxon>Francisella</taxon>
    </lineage>
</organism>
<name>A0ABQ6PHR5_9GAMM</name>
<evidence type="ECO:0000256" key="1">
    <source>
        <dbReference type="ARBA" id="ARBA00010923"/>
    </source>
</evidence>
<evidence type="ECO:0000313" key="5">
    <source>
        <dbReference type="EMBL" id="GMN90016.1"/>
    </source>
</evidence>
<evidence type="ECO:0000256" key="2">
    <source>
        <dbReference type="ARBA" id="ARBA00022747"/>
    </source>
</evidence>
<accession>A0ABQ6PHR5</accession>
<dbReference type="InterPro" id="IPR044946">
    <property type="entry name" value="Restrct_endonuc_typeI_TRD_sf"/>
</dbReference>
<feature type="domain" description="Type I restriction modification DNA specificity" evidence="4">
    <location>
        <begin position="8"/>
        <end position="155"/>
    </location>
</feature>
<evidence type="ECO:0000256" key="3">
    <source>
        <dbReference type="ARBA" id="ARBA00023125"/>
    </source>
</evidence>
<keyword evidence="2" id="KW-0680">Restriction system</keyword>
<dbReference type="SUPFAM" id="SSF116734">
    <property type="entry name" value="DNA methylase specificity domain"/>
    <property type="match status" value="2"/>
</dbReference>
<feature type="domain" description="Type I restriction modification DNA specificity" evidence="4">
    <location>
        <begin position="181"/>
        <end position="336"/>
    </location>
</feature>
<keyword evidence="3" id="KW-0238">DNA-binding</keyword>
<dbReference type="EMBL" id="BTHG01000006">
    <property type="protein sequence ID" value="GMN90016.1"/>
    <property type="molecule type" value="Genomic_DNA"/>
</dbReference>
<dbReference type="InterPro" id="IPR000055">
    <property type="entry name" value="Restrct_endonuc_typeI_TRD"/>
</dbReference>
<dbReference type="Pfam" id="PF01420">
    <property type="entry name" value="Methylase_S"/>
    <property type="match status" value="2"/>
</dbReference>
<evidence type="ECO:0000259" key="4">
    <source>
        <dbReference type="Pfam" id="PF01420"/>
    </source>
</evidence>
<reference evidence="5 6" key="1">
    <citation type="journal article" date="2024" name="Dis. Aquat. Organ.">
        <title>Francisella sciaenopsi sp. nov. isolated from diseased red drum Sciaenops ocellatus in Florida, USA.</title>
        <authorList>
            <person name="Kawahara M."/>
            <person name="Cody T.T."/>
            <person name="Yanong R.P.E."/>
            <person name="Henderson E."/>
            <person name="Yazdi Z."/>
            <person name="Soto E."/>
        </authorList>
    </citation>
    <scope>NUCLEOTIDE SEQUENCE [LARGE SCALE GENOMIC DNA]</scope>
    <source>
        <strain evidence="5 6">R22-20-7</strain>
    </source>
</reference>
<dbReference type="Gene3D" id="3.90.220.20">
    <property type="entry name" value="DNA methylase specificity domains"/>
    <property type="match status" value="2"/>
</dbReference>
<evidence type="ECO:0000313" key="6">
    <source>
        <dbReference type="Proteomes" id="UP001628164"/>
    </source>
</evidence>
<gene>
    <name evidence="5" type="ORF">fsci_15030</name>
</gene>
<proteinExistence type="inferred from homology"/>
<sequence>MKNNLDSREWQPYKIGKLFELSKGVYLGKKYLELGYNPYVTATTNNNGIIEFIKNKPLFPKNSITIEKVSLASFYQPKSFYCSHDVSVILSQKINKYIGLFLTTMINRQGYKYSYGRQAQLNVVKRETIFLPINKKQKPDYQFMEDYSKNLLEAKKVKYLDYNKKKLADLEYKEIEPLESKEWKEFFVKDIFTLIQRGKRLIKNAQIKGDMPYISSTASKNGVDNFLSNKESVRIFSNCITIANSGSVGASFFHPYSFVASDHVTHLKNEEFSKYIYLFVATIANRYSEKYNFNREINDARLSREKIILPITLKGQPDYQYMEQYIKNVEYKKRIKYMNFIDKK</sequence>
<protein>
    <recommendedName>
        <fullName evidence="4">Type I restriction modification DNA specificity domain-containing protein</fullName>
    </recommendedName>
</protein>
<comment type="similarity">
    <text evidence="1">Belongs to the type-I restriction system S methylase family.</text>
</comment>
<comment type="caution">
    <text evidence="5">The sequence shown here is derived from an EMBL/GenBank/DDBJ whole genome shotgun (WGS) entry which is preliminary data.</text>
</comment>
<dbReference type="Proteomes" id="UP001628164">
    <property type="component" value="Unassembled WGS sequence"/>
</dbReference>
<keyword evidence="6" id="KW-1185">Reference proteome</keyword>